<dbReference type="GO" id="GO:0005524">
    <property type="term" value="F:ATP binding"/>
    <property type="evidence" value="ECO:0007669"/>
    <property type="project" value="UniProtKB-KW"/>
</dbReference>
<dbReference type="InterPro" id="IPR003439">
    <property type="entry name" value="ABC_transporter-like_ATP-bd"/>
</dbReference>
<comment type="caution">
    <text evidence="6">The sequence shown here is derived from an EMBL/GenBank/DDBJ whole genome shotgun (WGS) entry which is preliminary data.</text>
</comment>
<dbReference type="InterPro" id="IPR003593">
    <property type="entry name" value="AAA+_ATPase"/>
</dbReference>
<dbReference type="Proteomes" id="UP000885931">
    <property type="component" value="Unassembled WGS sequence"/>
</dbReference>
<keyword evidence="3" id="KW-0547">Nucleotide-binding</keyword>
<dbReference type="EMBL" id="DRBW01000015">
    <property type="protein sequence ID" value="HDM89645.1"/>
    <property type="molecule type" value="Genomic_DNA"/>
</dbReference>
<dbReference type="GO" id="GO:0016887">
    <property type="term" value="F:ATP hydrolysis activity"/>
    <property type="evidence" value="ECO:0007669"/>
    <property type="project" value="InterPro"/>
</dbReference>
<evidence type="ECO:0000259" key="5">
    <source>
        <dbReference type="PROSITE" id="PS50893"/>
    </source>
</evidence>
<name>A0A7C0X9U2_UNCW3</name>
<organism evidence="6">
    <name type="scientific">candidate division WOR-3 bacterium</name>
    <dbReference type="NCBI Taxonomy" id="2052148"/>
    <lineage>
        <taxon>Bacteria</taxon>
        <taxon>Bacteria division WOR-3</taxon>
    </lineage>
</organism>
<evidence type="ECO:0000256" key="4">
    <source>
        <dbReference type="ARBA" id="ARBA00022840"/>
    </source>
</evidence>
<dbReference type="SUPFAM" id="SSF52540">
    <property type="entry name" value="P-loop containing nucleoside triphosphate hydrolases"/>
    <property type="match status" value="1"/>
</dbReference>
<keyword evidence="2" id="KW-0813">Transport</keyword>
<dbReference type="PROSITE" id="PS50893">
    <property type="entry name" value="ABC_TRANSPORTER_2"/>
    <property type="match status" value="1"/>
</dbReference>
<evidence type="ECO:0000256" key="1">
    <source>
        <dbReference type="ARBA" id="ARBA00005417"/>
    </source>
</evidence>
<comment type="similarity">
    <text evidence="1">Belongs to the ABC transporter superfamily.</text>
</comment>
<dbReference type="PANTHER" id="PTHR43335">
    <property type="entry name" value="ABC TRANSPORTER, ATP-BINDING PROTEIN"/>
    <property type="match status" value="1"/>
</dbReference>
<protein>
    <submittedName>
        <fullName evidence="6">ATP-binding cassette domain-containing protein</fullName>
    </submittedName>
</protein>
<evidence type="ECO:0000256" key="2">
    <source>
        <dbReference type="ARBA" id="ARBA00022448"/>
    </source>
</evidence>
<keyword evidence="4 6" id="KW-0067">ATP-binding</keyword>
<sequence>MIEVNDLVKTYGQVRALDGVSFSIRKGEIIGFLGPNGAGKTTTMRIITGYLRPDGGNAVVAGYDVASYPIEVKRRIGYLPEDNPLYMDMQVREYLEFIGEARGLEGSELKESMDRVSEIAGISGVLKRPVGELSRGYRQRVGLAQALLHDPDILILDEPTSGLDPSQIVEIRGLIKELGREKTVVVSTHILPEVSATSSRVIIINKGRIVAEGTIEELERKAEKGETLYAVFRDGRADLERELSSLDFVEDFQLVSVDGDEFKFAIKPRGDEDIREKLFDFAVEHNFKLLEIWRERATLEEVFLQLTTEE</sequence>
<dbReference type="InterPro" id="IPR027417">
    <property type="entry name" value="P-loop_NTPase"/>
</dbReference>
<dbReference type="PANTHER" id="PTHR43335:SF4">
    <property type="entry name" value="ABC TRANSPORTER, ATP-BINDING PROTEIN"/>
    <property type="match status" value="1"/>
</dbReference>
<feature type="domain" description="ABC transporter" evidence="5">
    <location>
        <begin position="2"/>
        <end position="231"/>
    </location>
</feature>
<reference evidence="6" key="1">
    <citation type="journal article" date="2020" name="mSystems">
        <title>Genome- and Community-Level Interaction Insights into Carbon Utilization and Element Cycling Functions of Hydrothermarchaeota in Hydrothermal Sediment.</title>
        <authorList>
            <person name="Zhou Z."/>
            <person name="Liu Y."/>
            <person name="Xu W."/>
            <person name="Pan J."/>
            <person name="Luo Z.H."/>
            <person name="Li M."/>
        </authorList>
    </citation>
    <scope>NUCLEOTIDE SEQUENCE [LARGE SCALE GENOMIC DNA]</scope>
    <source>
        <strain evidence="6">HyVt-237</strain>
    </source>
</reference>
<dbReference type="SMART" id="SM00382">
    <property type="entry name" value="AAA"/>
    <property type="match status" value="1"/>
</dbReference>
<dbReference type="AlphaFoldDB" id="A0A7C0X9U2"/>
<gene>
    <name evidence="6" type="ORF">ENG67_00360</name>
</gene>
<evidence type="ECO:0000313" key="6">
    <source>
        <dbReference type="EMBL" id="HDM89645.1"/>
    </source>
</evidence>
<accession>A0A7C0X9U2</accession>
<dbReference type="Pfam" id="PF00005">
    <property type="entry name" value="ABC_tran"/>
    <property type="match status" value="1"/>
</dbReference>
<proteinExistence type="inferred from homology"/>
<evidence type="ECO:0000256" key="3">
    <source>
        <dbReference type="ARBA" id="ARBA00022741"/>
    </source>
</evidence>
<dbReference type="CDD" id="cd03230">
    <property type="entry name" value="ABC_DR_subfamily_A"/>
    <property type="match status" value="1"/>
</dbReference>
<dbReference type="Gene3D" id="3.40.50.300">
    <property type="entry name" value="P-loop containing nucleotide triphosphate hydrolases"/>
    <property type="match status" value="1"/>
</dbReference>